<name>K0NN95_DESTT</name>
<dbReference type="Pfam" id="PF00374">
    <property type="entry name" value="NiFeSe_Hases"/>
    <property type="match status" value="1"/>
</dbReference>
<dbReference type="Gene3D" id="1.10.645.10">
    <property type="entry name" value="Cytochrome-c3 Hydrogenase, chain B"/>
    <property type="match status" value="1"/>
</dbReference>
<dbReference type="FunFam" id="1.10.645.10:FF:000002">
    <property type="entry name" value="Hydrogenase 2 large subunit"/>
    <property type="match status" value="1"/>
</dbReference>
<evidence type="ECO:0000256" key="2">
    <source>
        <dbReference type="ARBA" id="ARBA00004418"/>
    </source>
</evidence>
<feature type="binding site" evidence="9">
    <location>
        <position position="59"/>
    </location>
    <ligand>
        <name>Ni(2+)</name>
        <dbReference type="ChEBI" id="CHEBI:49786"/>
    </ligand>
</feature>
<gene>
    <name evidence="11" type="primary">hysB</name>
    <name evidence="11" type="ordered locus">TOL2_C39190</name>
</gene>
<keyword evidence="6 9" id="KW-0479">Metal-binding</keyword>
<dbReference type="GO" id="GO:0047806">
    <property type="term" value="F:cytochrome-c3 hydrogenase activity"/>
    <property type="evidence" value="ECO:0007669"/>
    <property type="project" value="UniProtKB-EC"/>
</dbReference>
<evidence type="ECO:0000256" key="5">
    <source>
        <dbReference type="ARBA" id="ARBA00022596"/>
    </source>
</evidence>
<keyword evidence="5 9" id="KW-0533">Nickel</keyword>
<dbReference type="SUPFAM" id="SSF56762">
    <property type="entry name" value="HydB/Nqo4-like"/>
    <property type="match status" value="1"/>
</dbReference>
<dbReference type="AlphaFoldDB" id="K0NN95"/>
<comment type="similarity">
    <text evidence="3 10">Belongs to the [NiFe]/[NiFeSe] hydrogenase large subunit family.</text>
</comment>
<dbReference type="GO" id="GO:0008901">
    <property type="term" value="F:ferredoxin hydrogenase activity"/>
    <property type="evidence" value="ECO:0007669"/>
    <property type="project" value="InterPro"/>
</dbReference>
<dbReference type="InterPro" id="IPR001501">
    <property type="entry name" value="Ni-dep_hyd_lsu"/>
</dbReference>
<feature type="binding site" evidence="9">
    <location>
        <position position="503"/>
    </location>
    <ligand>
        <name>Mg(2+)</name>
        <dbReference type="ChEBI" id="CHEBI:18420"/>
    </ligand>
</feature>
<comment type="cofactor">
    <cofactor evidence="1 9">
        <name>Ni(2+)</name>
        <dbReference type="ChEBI" id="CHEBI:49786"/>
    </cofactor>
</comment>
<comment type="cofactor">
    <cofactor evidence="9">
        <name>Fe cation</name>
        <dbReference type="ChEBI" id="CHEBI:24875"/>
    </cofactor>
</comment>
<reference evidence="11 12" key="1">
    <citation type="journal article" date="2013" name="Environ. Microbiol.">
        <title>Complete genome, catabolic sub-proteomes and key-metabolites of Desulfobacula toluolica Tol2, a marine, aromatic compound-degrading, sulfate-reducing bacterium.</title>
        <authorList>
            <person name="Wohlbrand L."/>
            <person name="Jacob J.H."/>
            <person name="Kube M."/>
            <person name="Mussmann M."/>
            <person name="Jarling R."/>
            <person name="Beck A."/>
            <person name="Amann R."/>
            <person name="Wilkes H."/>
            <person name="Reinhardt R."/>
            <person name="Rabus R."/>
        </authorList>
    </citation>
    <scope>NUCLEOTIDE SEQUENCE [LARGE SCALE GENOMIC DNA]</scope>
    <source>
        <strain evidence="12">DSM 7467 / Tol2</strain>
    </source>
</reference>
<dbReference type="GO" id="GO:0016151">
    <property type="term" value="F:nickel cation binding"/>
    <property type="evidence" value="ECO:0007669"/>
    <property type="project" value="InterPro"/>
</dbReference>
<dbReference type="KEGG" id="dto:TOL2_C39190"/>
<dbReference type="PANTHER" id="PTHR42958">
    <property type="entry name" value="HYDROGENASE-2 LARGE CHAIN"/>
    <property type="match status" value="1"/>
</dbReference>
<comment type="subcellular location">
    <subcellularLocation>
        <location evidence="2">Periplasm</location>
    </subcellularLocation>
</comment>
<evidence type="ECO:0000256" key="3">
    <source>
        <dbReference type="ARBA" id="ARBA00009292"/>
    </source>
</evidence>
<keyword evidence="9" id="KW-0460">Magnesium</keyword>
<accession>K0NN95</accession>
<dbReference type="RefSeq" id="WP_014959255.1">
    <property type="nucleotide sequence ID" value="NC_018645.1"/>
</dbReference>
<evidence type="ECO:0000256" key="9">
    <source>
        <dbReference type="PIRSR" id="PIRSR601501-1"/>
    </source>
</evidence>
<proteinExistence type="inferred from homology"/>
<comment type="subunit">
    <text evidence="4">Heterodimer of a large and a small subunit.</text>
</comment>
<dbReference type="OrthoDB" id="9761717at2"/>
<evidence type="ECO:0000256" key="10">
    <source>
        <dbReference type="RuleBase" id="RU003896"/>
    </source>
</evidence>
<keyword evidence="9" id="KW-0408">Iron</keyword>
<dbReference type="Proteomes" id="UP000007347">
    <property type="component" value="Chromosome"/>
</dbReference>
<dbReference type="PROSITE" id="PS00507">
    <property type="entry name" value="NI_HGENASE_L_1"/>
    <property type="match status" value="1"/>
</dbReference>
<dbReference type="InterPro" id="IPR018194">
    <property type="entry name" value="Ni-dep_hyd_lsu_Ni_BS"/>
</dbReference>
<keyword evidence="8 10" id="KW-0560">Oxidoreductase</keyword>
<dbReference type="PROSITE" id="PS00508">
    <property type="entry name" value="NI_HGENASE_L_2"/>
    <property type="match status" value="1"/>
</dbReference>
<protein>
    <submittedName>
        <fullName evidence="11">HysB: periplasmic [NiFeSe] hydrogenase, large subunit</fullName>
        <ecNumber evidence="11">1.12.2.1</ecNumber>
    </submittedName>
</protein>
<dbReference type="EC" id="1.12.2.1" evidence="11"/>
<feature type="binding site" evidence="9">
    <location>
        <position position="500"/>
    </location>
    <ligand>
        <name>Fe cation</name>
        <dbReference type="ChEBI" id="CHEBI:24875"/>
    </ligand>
</feature>
<dbReference type="GO" id="GO:0042597">
    <property type="term" value="C:periplasmic space"/>
    <property type="evidence" value="ECO:0007669"/>
    <property type="project" value="UniProtKB-SubCell"/>
</dbReference>
<keyword evidence="12" id="KW-1185">Reference proteome</keyword>
<dbReference type="PANTHER" id="PTHR42958:SF2">
    <property type="entry name" value="UPTAKE HYDROGENASE LARGE SUBUNIT"/>
    <property type="match status" value="1"/>
</dbReference>
<evidence type="ECO:0000256" key="8">
    <source>
        <dbReference type="ARBA" id="ARBA00023002"/>
    </source>
</evidence>
<dbReference type="InterPro" id="IPR050867">
    <property type="entry name" value="NiFe/NiFeSe_hydrgnase_LSU"/>
</dbReference>
<feature type="binding site" evidence="9">
    <location>
        <position position="62"/>
    </location>
    <ligand>
        <name>Mg(2+)</name>
        <dbReference type="ChEBI" id="CHEBI:18420"/>
    </ligand>
</feature>
<evidence type="ECO:0000256" key="6">
    <source>
        <dbReference type="ARBA" id="ARBA00022723"/>
    </source>
</evidence>
<dbReference type="InterPro" id="IPR029014">
    <property type="entry name" value="NiFe-Hase_large"/>
</dbReference>
<dbReference type="EMBL" id="FO203503">
    <property type="protein sequence ID" value="CCK82075.1"/>
    <property type="molecule type" value="Genomic_DNA"/>
</dbReference>
<evidence type="ECO:0000256" key="7">
    <source>
        <dbReference type="ARBA" id="ARBA00022764"/>
    </source>
</evidence>
<organism evidence="11 12">
    <name type="scientific">Desulfobacula toluolica (strain DSM 7467 / Tol2)</name>
    <dbReference type="NCBI Taxonomy" id="651182"/>
    <lineage>
        <taxon>Bacteria</taxon>
        <taxon>Pseudomonadati</taxon>
        <taxon>Thermodesulfobacteriota</taxon>
        <taxon>Desulfobacteria</taxon>
        <taxon>Desulfobacterales</taxon>
        <taxon>Desulfobacteraceae</taxon>
        <taxon>Desulfobacula</taxon>
    </lineage>
</organism>
<sequence length="503" mass="55858">MKVDIGPVTRLEGHLSIHTTVENNVITEAKSMGEMFRGFEAFLRGRDPLDAQQITQRICGVCCYAHAVASSYAQESAYNLSVPPNGRILHNLIQGANHLYDYLLHFYQLSALDFVDVTAILEYKGSDSDLTVLRDWVKTELNSKTAFPAAPFLPRLSGRYLSDAQVNIGALKHYIESLEIQKKANRASAIFGGKFPHATAIFPGGCTQSPTIDNIASYRSLIFEVRNFIHQKYIPDILAVAKEFPDYWNIGKSRGGFLSYGLLPLGPQLDSKRLFAPGVLFQDNFARVDFDAIQEDVKYSKYSSPSGLKVRNGELTPSSHKTGAYSWVKAPRYQEKMVEVGPAARILVDYHQNNNPKIKQLVDKFAGLAGIKAENLNSVLGRHLCRAISAAVIADFLLEETERIDLKGQHMAQYNLPKSGEGFGATEASRGALLHYIKVKDYKIKKYECVVPTTWNCSPKDDNDQPGALESALIGTRVENPDEQIEANRIVHSFDPCLACAVH</sequence>
<feature type="binding site" evidence="9">
    <location>
        <position position="497"/>
    </location>
    <ligand>
        <name>Ni(2+)</name>
        <dbReference type="ChEBI" id="CHEBI:49786"/>
    </ligand>
</feature>
<evidence type="ECO:0000313" key="12">
    <source>
        <dbReference type="Proteomes" id="UP000007347"/>
    </source>
</evidence>
<keyword evidence="7" id="KW-0574">Periplasm</keyword>
<evidence type="ECO:0000256" key="1">
    <source>
        <dbReference type="ARBA" id="ARBA00001967"/>
    </source>
</evidence>
<dbReference type="HOGENOM" id="CLU_030087_0_0_7"/>
<evidence type="ECO:0000313" key="11">
    <source>
        <dbReference type="EMBL" id="CCK82075.1"/>
    </source>
</evidence>
<dbReference type="PATRIC" id="fig|651182.5.peg.4615"/>
<feature type="binding site" evidence="9">
    <location>
        <position position="40"/>
    </location>
    <ligand>
        <name>Mg(2+)</name>
        <dbReference type="ChEBI" id="CHEBI:18420"/>
    </ligand>
</feature>
<evidence type="ECO:0000256" key="4">
    <source>
        <dbReference type="ARBA" id="ARBA00011771"/>
    </source>
</evidence>
<dbReference type="STRING" id="651182.TOL2_C39190"/>